<feature type="domain" description="Prokaryotic-type class I peptide chain release factors" evidence="3">
    <location>
        <begin position="6"/>
        <end position="129"/>
    </location>
</feature>
<dbReference type="InterPro" id="IPR045853">
    <property type="entry name" value="Pep_chain_release_fac_I_sf"/>
</dbReference>
<dbReference type="PANTHER" id="PTHR47814">
    <property type="entry name" value="PEPTIDYL-TRNA HYDROLASE ARFB"/>
    <property type="match status" value="1"/>
</dbReference>
<comment type="caution">
    <text evidence="4">The sequence shown here is derived from an EMBL/GenBank/DDBJ whole genome shotgun (WGS) entry which is preliminary data.</text>
</comment>
<comment type="similarity">
    <text evidence="1">Belongs to the prokaryotic/mitochondrial release factor family.</text>
</comment>
<feature type="region of interest" description="Disordered" evidence="2">
    <location>
        <begin position="103"/>
        <end position="134"/>
    </location>
</feature>
<dbReference type="Proteomes" id="UP001138540">
    <property type="component" value="Unassembled WGS sequence"/>
</dbReference>
<dbReference type="InterPro" id="IPR000352">
    <property type="entry name" value="Pep_chain_release_fac_I"/>
</dbReference>
<dbReference type="SUPFAM" id="SSF75620">
    <property type="entry name" value="Release factor"/>
    <property type="match status" value="1"/>
</dbReference>
<organism evidence="4 5">
    <name type="scientific">Sphingobium lignivorans</name>
    <dbReference type="NCBI Taxonomy" id="2735886"/>
    <lineage>
        <taxon>Bacteria</taxon>
        <taxon>Pseudomonadati</taxon>
        <taxon>Pseudomonadota</taxon>
        <taxon>Alphaproteobacteria</taxon>
        <taxon>Sphingomonadales</taxon>
        <taxon>Sphingomonadaceae</taxon>
        <taxon>Sphingobium</taxon>
    </lineage>
</organism>
<dbReference type="RefSeq" id="WP_184052912.1">
    <property type="nucleotide sequence ID" value="NZ_JACHKA010000001.1"/>
</dbReference>
<proteinExistence type="inferred from homology"/>
<evidence type="ECO:0000256" key="2">
    <source>
        <dbReference type="SAM" id="MobiDB-lite"/>
    </source>
</evidence>
<protein>
    <submittedName>
        <fullName evidence="4">Ribosome-associated protein</fullName>
    </submittedName>
</protein>
<dbReference type="PANTHER" id="PTHR47814:SF1">
    <property type="entry name" value="PEPTIDYL-TRNA HYDROLASE ARFB"/>
    <property type="match status" value="1"/>
</dbReference>
<dbReference type="Pfam" id="PF00472">
    <property type="entry name" value="RF-1"/>
    <property type="match status" value="1"/>
</dbReference>
<evidence type="ECO:0000313" key="5">
    <source>
        <dbReference type="Proteomes" id="UP001138540"/>
    </source>
</evidence>
<evidence type="ECO:0000256" key="1">
    <source>
        <dbReference type="ARBA" id="ARBA00010835"/>
    </source>
</evidence>
<reference evidence="4 5" key="1">
    <citation type="submission" date="2020-08" db="EMBL/GenBank/DDBJ databases">
        <title>Exploring microbial biodiversity for novel pathways involved in the catabolism of aromatic compounds derived from lignin.</title>
        <authorList>
            <person name="Elkins J."/>
        </authorList>
    </citation>
    <scope>NUCLEOTIDE SEQUENCE [LARGE SCALE GENOMIC DNA]</scope>
    <source>
        <strain evidence="4 5">B1D3A</strain>
    </source>
</reference>
<feature type="compositionally biased region" description="Basic residues" evidence="2">
    <location>
        <begin position="103"/>
        <end position="112"/>
    </location>
</feature>
<dbReference type="NCBIfam" id="NF006718">
    <property type="entry name" value="PRK09256.1"/>
    <property type="match status" value="1"/>
</dbReference>
<evidence type="ECO:0000313" key="4">
    <source>
        <dbReference type="EMBL" id="MBB5987235.1"/>
    </source>
</evidence>
<accession>A0ABR6NIX8</accession>
<evidence type="ECO:0000259" key="3">
    <source>
        <dbReference type="Pfam" id="PF00472"/>
    </source>
</evidence>
<sequence>MSDRIIPDEALEERFITASGPGGQNVNKVASAVQLRVDVFRLGLSPESYRRLKSIAGSRLTASGTLVILAQRFRTQEANREDARARLIAMLDKADEREARRIRTRPSKAAKARRVDAKKARSTVKAARTRVRID</sequence>
<keyword evidence="5" id="KW-1185">Reference proteome</keyword>
<name>A0ABR6NIX8_9SPHN</name>
<dbReference type="EMBL" id="JACHKA010000001">
    <property type="protein sequence ID" value="MBB5987235.1"/>
    <property type="molecule type" value="Genomic_DNA"/>
</dbReference>
<gene>
    <name evidence="4" type="ORF">HNP60_003209</name>
</gene>
<dbReference type="Gene3D" id="3.30.160.20">
    <property type="match status" value="1"/>
</dbReference>